<evidence type="ECO:0000313" key="1">
    <source>
        <dbReference type="EMBL" id="GAU33077.1"/>
    </source>
</evidence>
<dbReference type="Proteomes" id="UP000242715">
    <property type="component" value="Unassembled WGS sequence"/>
</dbReference>
<name>A0A2Z6NST8_TRISU</name>
<keyword evidence="2" id="KW-1185">Reference proteome</keyword>
<protein>
    <submittedName>
        <fullName evidence="1">Uncharacterized protein</fullName>
    </submittedName>
</protein>
<dbReference type="AlphaFoldDB" id="A0A2Z6NST8"/>
<dbReference type="EMBL" id="DF973515">
    <property type="protein sequence ID" value="GAU33077.1"/>
    <property type="molecule type" value="Genomic_DNA"/>
</dbReference>
<evidence type="ECO:0000313" key="2">
    <source>
        <dbReference type="Proteomes" id="UP000242715"/>
    </source>
</evidence>
<organism evidence="1 2">
    <name type="scientific">Trifolium subterraneum</name>
    <name type="common">Subterranean clover</name>
    <dbReference type="NCBI Taxonomy" id="3900"/>
    <lineage>
        <taxon>Eukaryota</taxon>
        <taxon>Viridiplantae</taxon>
        <taxon>Streptophyta</taxon>
        <taxon>Embryophyta</taxon>
        <taxon>Tracheophyta</taxon>
        <taxon>Spermatophyta</taxon>
        <taxon>Magnoliopsida</taxon>
        <taxon>eudicotyledons</taxon>
        <taxon>Gunneridae</taxon>
        <taxon>Pentapetalae</taxon>
        <taxon>rosids</taxon>
        <taxon>fabids</taxon>
        <taxon>Fabales</taxon>
        <taxon>Fabaceae</taxon>
        <taxon>Papilionoideae</taxon>
        <taxon>50 kb inversion clade</taxon>
        <taxon>NPAAA clade</taxon>
        <taxon>Hologalegina</taxon>
        <taxon>IRL clade</taxon>
        <taxon>Trifolieae</taxon>
        <taxon>Trifolium</taxon>
    </lineage>
</organism>
<accession>A0A2Z6NST8</accession>
<proteinExistence type="predicted"/>
<sequence>MTEYEYRLYSQGQHANQNWVNSKSINGIKNYIYLQAKPFRGVWLSRGKWIWSNNLVERGAKFLTQIWLLIEQRVKTVGLVEEII</sequence>
<gene>
    <name evidence="1" type="ORF">TSUD_227360</name>
</gene>
<reference evidence="2" key="1">
    <citation type="journal article" date="2017" name="Front. Plant Sci.">
        <title>Climate Clever Clovers: New Paradigm to Reduce the Environmental Footprint of Ruminants by Breeding Low Methanogenic Forages Utilizing Haplotype Variation.</title>
        <authorList>
            <person name="Kaur P."/>
            <person name="Appels R."/>
            <person name="Bayer P.E."/>
            <person name="Keeble-Gagnere G."/>
            <person name="Wang J."/>
            <person name="Hirakawa H."/>
            <person name="Shirasawa K."/>
            <person name="Vercoe P."/>
            <person name="Stefanova K."/>
            <person name="Durmic Z."/>
            <person name="Nichols P."/>
            <person name="Revell C."/>
            <person name="Isobe S.N."/>
            <person name="Edwards D."/>
            <person name="Erskine W."/>
        </authorList>
    </citation>
    <scope>NUCLEOTIDE SEQUENCE [LARGE SCALE GENOMIC DNA]</scope>
    <source>
        <strain evidence="2">cv. Daliak</strain>
    </source>
</reference>